<dbReference type="EMBL" id="VVIM01000011">
    <property type="protein sequence ID" value="KAB0791740.1"/>
    <property type="molecule type" value="Genomic_DNA"/>
</dbReference>
<evidence type="ECO:0000256" key="4">
    <source>
        <dbReference type="ARBA" id="ARBA00022801"/>
    </source>
</evidence>
<dbReference type="FunFam" id="3.10.250.10:FF:000007">
    <property type="entry name" value="Soluble scavenger receptor cysteine-rich domain-containing protein SSC5D"/>
    <property type="match status" value="1"/>
</dbReference>
<keyword evidence="5 11" id="KW-0720">Serine protease</keyword>
<organism evidence="16 17">
    <name type="scientific">Photinus pyralis</name>
    <name type="common">Common eastern firefly</name>
    <name type="synonym">Lampyris pyralis</name>
    <dbReference type="NCBI Taxonomy" id="7054"/>
    <lineage>
        <taxon>Eukaryota</taxon>
        <taxon>Metazoa</taxon>
        <taxon>Ecdysozoa</taxon>
        <taxon>Arthropoda</taxon>
        <taxon>Hexapoda</taxon>
        <taxon>Insecta</taxon>
        <taxon>Pterygota</taxon>
        <taxon>Neoptera</taxon>
        <taxon>Endopterygota</taxon>
        <taxon>Coleoptera</taxon>
        <taxon>Polyphaga</taxon>
        <taxon>Elateriformia</taxon>
        <taxon>Elateroidea</taxon>
        <taxon>Lampyridae</taxon>
        <taxon>Lampyrinae</taxon>
        <taxon>Photinus</taxon>
    </lineage>
</organism>
<feature type="domain" description="Peptidase S1" evidence="13">
    <location>
        <begin position="1453"/>
        <end position="1692"/>
    </location>
</feature>
<evidence type="ECO:0000256" key="9">
    <source>
        <dbReference type="PROSITE-ProRule" id="PRU00124"/>
    </source>
</evidence>
<feature type="compositionally biased region" description="Polar residues" evidence="12">
    <location>
        <begin position="867"/>
        <end position="907"/>
    </location>
</feature>
<feature type="domain" description="Chitin-binding type-2" evidence="15">
    <location>
        <begin position="164"/>
        <end position="220"/>
    </location>
</feature>
<feature type="disulfide bond" evidence="10">
    <location>
        <begin position="1330"/>
        <end position="1394"/>
    </location>
</feature>
<keyword evidence="2" id="KW-0732">Signal</keyword>
<keyword evidence="3" id="KW-0677">Repeat</keyword>
<dbReference type="GO" id="GO:0008061">
    <property type="term" value="F:chitin binding"/>
    <property type="evidence" value="ECO:0007669"/>
    <property type="project" value="InterPro"/>
</dbReference>
<dbReference type="PROSITE" id="PS50240">
    <property type="entry name" value="TRYPSIN_DOM"/>
    <property type="match status" value="1"/>
</dbReference>
<evidence type="ECO:0000313" key="17">
    <source>
        <dbReference type="Proteomes" id="UP000327044"/>
    </source>
</evidence>
<dbReference type="SMART" id="SM00020">
    <property type="entry name" value="Tryp_SPc"/>
    <property type="match status" value="1"/>
</dbReference>
<feature type="domain" description="Chitin-binding type-2" evidence="15">
    <location>
        <begin position="91"/>
        <end position="147"/>
    </location>
</feature>
<dbReference type="InterPro" id="IPR018114">
    <property type="entry name" value="TRYPSIN_HIS"/>
</dbReference>
<evidence type="ECO:0000256" key="3">
    <source>
        <dbReference type="ARBA" id="ARBA00022737"/>
    </source>
</evidence>
<feature type="compositionally biased region" description="Polar residues" evidence="12">
    <location>
        <begin position="694"/>
        <end position="735"/>
    </location>
</feature>
<dbReference type="InterPro" id="IPR036055">
    <property type="entry name" value="LDL_receptor-like_sf"/>
</dbReference>
<dbReference type="PANTHER" id="PTHR24258:SF128">
    <property type="entry name" value="TEQUILA, ISOFORM G"/>
    <property type="match status" value="1"/>
</dbReference>
<dbReference type="SUPFAM" id="SSF57424">
    <property type="entry name" value="LDL receptor-like module"/>
    <property type="match status" value="3"/>
</dbReference>
<evidence type="ECO:0000256" key="1">
    <source>
        <dbReference type="ARBA" id="ARBA00022670"/>
    </source>
</evidence>
<dbReference type="PROSITE" id="PS00134">
    <property type="entry name" value="TRYPSIN_HIS"/>
    <property type="match status" value="1"/>
</dbReference>
<evidence type="ECO:0000256" key="2">
    <source>
        <dbReference type="ARBA" id="ARBA00022729"/>
    </source>
</evidence>
<keyword evidence="7" id="KW-0675">Receptor</keyword>
<dbReference type="InParanoid" id="A0A5N4A337"/>
<dbReference type="Gene3D" id="2.40.10.10">
    <property type="entry name" value="Trypsin-like serine proteases"/>
    <property type="match status" value="1"/>
</dbReference>
<dbReference type="Proteomes" id="UP000327044">
    <property type="component" value="Unassembled WGS sequence"/>
</dbReference>
<dbReference type="PROSITE" id="PS00135">
    <property type="entry name" value="TRYPSIN_SER"/>
    <property type="match status" value="1"/>
</dbReference>
<feature type="disulfide bond" evidence="9">
    <location>
        <begin position="1014"/>
        <end position="1029"/>
    </location>
</feature>
<dbReference type="PROSITE" id="PS01209">
    <property type="entry name" value="LDLRA_1"/>
    <property type="match status" value="2"/>
</dbReference>
<feature type="region of interest" description="Disordered" evidence="12">
    <location>
        <begin position="545"/>
        <end position="967"/>
    </location>
</feature>
<keyword evidence="6 10" id="KW-1015">Disulfide bond</keyword>
<dbReference type="FunFam" id="2.40.10.10:FF:000003">
    <property type="entry name" value="Transmembrane serine protease 3"/>
    <property type="match status" value="1"/>
</dbReference>
<feature type="disulfide bond" evidence="9">
    <location>
        <begin position="995"/>
        <end position="1007"/>
    </location>
</feature>
<protein>
    <submittedName>
        <fullName evidence="16">Uncharacterized protein</fullName>
    </submittedName>
</protein>
<dbReference type="InterPro" id="IPR002557">
    <property type="entry name" value="Chitin-bd_dom"/>
</dbReference>
<dbReference type="CDD" id="cd00112">
    <property type="entry name" value="LDLa"/>
    <property type="match status" value="3"/>
</dbReference>
<evidence type="ECO:0000256" key="11">
    <source>
        <dbReference type="RuleBase" id="RU363034"/>
    </source>
</evidence>
<evidence type="ECO:0000259" key="13">
    <source>
        <dbReference type="PROSITE" id="PS50240"/>
    </source>
</evidence>
<feature type="compositionally biased region" description="Polar residues" evidence="12">
    <location>
        <begin position="578"/>
        <end position="619"/>
    </location>
</feature>
<dbReference type="InterPro" id="IPR036508">
    <property type="entry name" value="Chitin-bd_dom_sf"/>
</dbReference>
<dbReference type="InterPro" id="IPR001254">
    <property type="entry name" value="Trypsin_dom"/>
</dbReference>
<dbReference type="Pfam" id="PF01607">
    <property type="entry name" value="CBM_14"/>
    <property type="match status" value="2"/>
</dbReference>
<dbReference type="CDD" id="cd01099">
    <property type="entry name" value="PAN_AP_HGF"/>
    <property type="match status" value="1"/>
</dbReference>
<dbReference type="InterPro" id="IPR036772">
    <property type="entry name" value="SRCR-like_dom_sf"/>
</dbReference>
<dbReference type="SUPFAM" id="SSF57625">
    <property type="entry name" value="Invertebrate chitin-binding proteins"/>
    <property type="match status" value="4"/>
</dbReference>
<dbReference type="SMART" id="SM00202">
    <property type="entry name" value="SR"/>
    <property type="match status" value="2"/>
</dbReference>
<feature type="domain" description="SRCR" evidence="14">
    <location>
        <begin position="1305"/>
        <end position="1405"/>
    </location>
</feature>
<dbReference type="Gene3D" id="2.170.140.10">
    <property type="entry name" value="Chitin binding domain"/>
    <property type="match status" value="4"/>
</dbReference>
<dbReference type="PRINTS" id="PR00261">
    <property type="entry name" value="LDLRECEPTOR"/>
</dbReference>
<feature type="compositionally biased region" description="Polar residues" evidence="12">
    <location>
        <begin position="935"/>
        <end position="959"/>
    </location>
</feature>
<keyword evidence="4 11" id="KW-0378">Hydrolase</keyword>
<dbReference type="PROSITE" id="PS50940">
    <property type="entry name" value="CHIT_BIND_II"/>
    <property type="match status" value="3"/>
</dbReference>
<dbReference type="Gene3D" id="4.10.400.10">
    <property type="entry name" value="Low-density Lipoprotein Receptor"/>
    <property type="match status" value="3"/>
</dbReference>
<dbReference type="SMART" id="SM00494">
    <property type="entry name" value="ChtBD2"/>
    <property type="match status" value="4"/>
</dbReference>
<proteinExistence type="predicted"/>
<dbReference type="Gene3D" id="3.10.250.10">
    <property type="entry name" value="SRCR-like domain"/>
    <property type="match status" value="2"/>
</dbReference>
<dbReference type="PROSITE" id="PS50287">
    <property type="entry name" value="SRCR_2"/>
    <property type="match status" value="2"/>
</dbReference>
<dbReference type="InterPro" id="IPR009003">
    <property type="entry name" value="Peptidase_S1_PA"/>
</dbReference>
<dbReference type="Pfam" id="PF00530">
    <property type="entry name" value="SRCR"/>
    <property type="match status" value="2"/>
</dbReference>
<evidence type="ECO:0000256" key="8">
    <source>
        <dbReference type="ARBA" id="ARBA00023180"/>
    </source>
</evidence>
<feature type="compositionally biased region" description="Polar residues" evidence="12">
    <location>
        <begin position="636"/>
        <end position="677"/>
    </location>
</feature>
<evidence type="ECO:0000259" key="14">
    <source>
        <dbReference type="PROSITE" id="PS50287"/>
    </source>
</evidence>
<sequence length="1695" mass="189524">MFINNDTFAIIKEEQTITTSVEYCRDKCNDDKMQQQSFSIVKIEPEQEEELNLSLEKNMVLSNVIVKEELNTTTSREYCRDHVHPKQPEAYSKCPKLLTGPVPFASSCSQFLNCYKGRGFVQNCAPGTLFNAYTLECDYASKVECLYEPEDDYTQQTLTKLKLKTGCPAGFSGIVPHHYDCAKFINCDNGKEIVMNCGPGTLFNLKINSCDFPYNAECASWSSQFEPNQETHEELHSDYQRPPPVYTHYEHKPKLMDPFIKIEPDEEEKINLTIERKMFINNDTFAIIKEEQTITTSVEYCRDKCNDDKMQQQSFSIVKIEPEQEEELNLSLEKNMVLSNVIVKEELNTTTSREYCRDQCNSDEMQLPHYSSDTIVMDEGIVKVEPEQEEEIKLSLERNTVLSNDVKVIVKEEQNSTTSAAYCSDQCNGDEMQQHYSQFLNCYKGRGFVQNCAPGTLFNAYTLECDYASKVECLYEPEDDYTQQTLTKLKLKTGCPAGFSGITTILACPKGLVFNIATRECDYTYNVDCSRKGMTNVWAIGHGQTTDQGYNQWNQKPTTNGKPGGQQQATGQGGYNQIEENSQQSTNQGFNQWNQKPTGHGQTTDHGYNQWNQKPTTNAKPGGQQQATGQGGYNQIEENSQQSTNQGFNQWNQKPTGHGQTTDQGYNQWNQKPTTNGKPGGQQQATGQGGYNQIEENSQQSTNQGFNQWNQKPTGHGQTTDQGYNQWNQKPTTNGKPGGQQQATGQGGYNQIEENSQQSTNQGFNQWNQKPTGHGQTTDQGYNQWNQKPTTNGKPGAQKQTTGQGGYNYNQNVDKTQQSTDEGFNQWNQKPTGHGQTTDQGYNQWNQKPTANGKPGGQQQTTGQGGYNQNVDKTQESTDQGFNRWNQKPTGHGQTTDQGYNQWNQKPTTNGKPGGQQQTTGQGGYNQFGGNSQQSTNQGFNQWNQQNTGQSQRPNSGQVKGQKNQKLKQDNQNAIDGLKPQPPKPFVNFKFKDTCSILDFYCTPTQCIPKGMHCDGVVDCPNGDDEKDCDSMLNQFAAIPNHILAVREKEKFYNVSMLNCARSCLDSKGFQCRRDDGCCFLSDGNVGTTGALILSYAYDYFEMNALSMNCSNLHVCPNKKCIANKQICDGVNDCGDRTDEKGCSAKAFGYEVRLANGKTKDEGRLEIKAFGNVGYVCDDKFGLRNAEVVCKELGFPLGALEVKGNSYYAQDLDDDVFYMMDDVICLGNETSLRDCDFNGWGISNCEAQEVVGVVCKTPQENCPKDHWKCDSVQECLPLSFVCDGVNDCTDESDEASQNCDAPTELRLADGKTKYEGRVEVRYHGIWGTVCDDDFNEDAAKVVCKYLGYPGKAVVKKDGTFGPGTGPIWLDQVFCQGNESALQHCVHWNWGEHNCEHTEDVGVACSNIAPDFPEVVESERNAHVENLPENVFMDQCGLRKDAMFLAESEVHFRVIGGAVATRGDYPWQASLRIKNQSKMTHWCGAIVISKKFILTAAHCLQGFSKGAYMVVAGDYNTDEDEGTEQEAFIEEFYIHEDFRKGQKMNNDVAIIKLKGDGFRLTRDVQPICMPDKDIVYETGLNCTISGFGTIQSGKSLYSHDMRAAWIPLIDQEVCRMPHVYGSTITEGMFCAGTLNEGADACEGDSGGPLACLHDGYYTLYGIVSWGHHCGHANKPGVYVRVAKYRKWIDDTILKHI</sequence>
<comment type="caution">
    <text evidence="10">Lacks conserved residue(s) required for the propagation of feature annotation.</text>
</comment>
<dbReference type="PANTHER" id="PTHR24258">
    <property type="entry name" value="SERINE PROTEASE-RELATED"/>
    <property type="match status" value="1"/>
</dbReference>
<name>A0A5N4A337_PHOPY</name>
<evidence type="ECO:0000256" key="7">
    <source>
        <dbReference type="ARBA" id="ARBA00023170"/>
    </source>
</evidence>
<feature type="compositionally biased region" description="Polar residues" evidence="12">
    <location>
        <begin position="752"/>
        <end position="850"/>
    </location>
</feature>
<feature type="compositionally biased region" description="Polar residues" evidence="12">
    <location>
        <begin position="545"/>
        <end position="561"/>
    </location>
</feature>
<dbReference type="InterPro" id="IPR033116">
    <property type="entry name" value="TRYPSIN_SER"/>
</dbReference>
<dbReference type="Gene3D" id="3.50.4.10">
    <property type="entry name" value="Hepatocyte Growth Factor"/>
    <property type="match status" value="1"/>
</dbReference>
<dbReference type="Pfam" id="PF00089">
    <property type="entry name" value="Trypsin"/>
    <property type="match status" value="1"/>
</dbReference>
<accession>A0A5N4A337</accession>
<dbReference type="SUPFAM" id="SSF50494">
    <property type="entry name" value="Trypsin-like serine proteases"/>
    <property type="match status" value="1"/>
</dbReference>
<reference evidence="16 17" key="1">
    <citation type="journal article" date="2018" name="Elife">
        <title>Firefly genomes illuminate parallel origins of bioluminescence in beetles.</title>
        <authorList>
            <person name="Fallon T.R."/>
            <person name="Lower S.E."/>
            <person name="Chang C.H."/>
            <person name="Bessho-Uehara M."/>
            <person name="Martin G.J."/>
            <person name="Bewick A.J."/>
            <person name="Behringer M."/>
            <person name="Debat H.J."/>
            <person name="Wong I."/>
            <person name="Day J.C."/>
            <person name="Suvorov A."/>
            <person name="Silva C.J."/>
            <person name="Stanger-Hall K.F."/>
            <person name="Hall D.W."/>
            <person name="Schmitz R.J."/>
            <person name="Nelson D.R."/>
            <person name="Lewis S.M."/>
            <person name="Shigenobu S."/>
            <person name="Bybee S.M."/>
            <person name="Larracuente A.M."/>
            <person name="Oba Y."/>
            <person name="Weng J.K."/>
        </authorList>
    </citation>
    <scope>NUCLEOTIDE SEQUENCE [LARGE SCALE GENOMIC DNA]</scope>
    <source>
        <strain evidence="16">1611_PpyrPB1</strain>
        <tissue evidence="16">Whole body</tissue>
    </source>
</reference>
<feature type="disulfide bond" evidence="10">
    <location>
        <begin position="1225"/>
        <end position="1235"/>
    </location>
</feature>
<evidence type="ECO:0000256" key="12">
    <source>
        <dbReference type="SAM" id="MobiDB-lite"/>
    </source>
</evidence>
<evidence type="ECO:0000256" key="10">
    <source>
        <dbReference type="PROSITE-ProRule" id="PRU00196"/>
    </source>
</evidence>
<dbReference type="PROSITE" id="PS00420">
    <property type="entry name" value="SRCR_1"/>
    <property type="match status" value="1"/>
</dbReference>
<dbReference type="GO" id="GO:0004252">
    <property type="term" value="F:serine-type endopeptidase activity"/>
    <property type="evidence" value="ECO:0007669"/>
    <property type="project" value="InterPro"/>
</dbReference>
<evidence type="ECO:0000256" key="6">
    <source>
        <dbReference type="ARBA" id="ARBA00023157"/>
    </source>
</evidence>
<gene>
    <name evidence="16" type="ORF">PPYR_03540</name>
</gene>
<evidence type="ECO:0000256" key="5">
    <source>
        <dbReference type="ARBA" id="ARBA00022825"/>
    </source>
</evidence>
<dbReference type="FunFam" id="3.10.250.10:FF:000026">
    <property type="entry name" value="Tequila, isoform D"/>
    <property type="match status" value="1"/>
</dbReference>
<feature type="compositionally biased region" description="Low complexity" evidence="12">
    <location>
        <begin position="908"/>
        <end position="920"/>
    </location>
</feature>
<feature type="disulfide bond" evidence="9">
    <location>
        <begin position="1116"/>
        <end position="1134"/>
    </location>
</feature>
<feature type="disulfide bond" evidence="10">
    <location>
        <begin position="1374"/>
        <end position="1384"/>
    </location>
</feature>
<dbReference type="FunCoup" id="A0A5N4A337">
    <property type="interactions" value="2"/>
</dbReference>
<dbReference type="InterPro" id="IPR001190">
    <property type="entry name" value="SRCR"/>
</dbReference>
<feature type="disulfide bond" evidence="9">
    <location>
        <begin position="1128"/>
        <end position="1143"/>
    </location>
</feature>
<dbReference type="InterPro" id="IPR023415">
    <property type="entry name" value="LDLR_class-A_CS"/>
</dbReference>
<dbReference type="InterPro" id="IPR002172">
    <property type="entry name" value="LDrepeatLR_classA_rpt"/>
</dbReference>
<comment type="caution">
    <text evidence="16">The sequence shown here is derived from an EMBL/GenBank/DDBJ whole genome shotgun (WGS) entry which is preliminary data.</text>
</comment>
<dbReference type="GO" id="GO:0006508">
    <property type="term" value="P:proteolysis"/>
    <property type="evidence" value="ECO:0007669"/>
    <property type="project" value="UniProtKB-KW"/>
</dbReference>
<dbReference type="PROSITE" id="PS50068">
    <property type="entry name" value="LDLRA_2"/>
    <property type="match status" value="3"/>
</dbReference>
<dbReference type="Pfam" id="PF00057">
    <property type="entry name" value="Ldl_recept_a"/>
    <property type="match status" value="3"/>
</dbReference>
<keyword evidence="8" id="KW-0325">Glycoprotein</keyword>
<feature type="domain" description="Chitin-binding type-2" evidence="15">
    <location>
        <begin position="424"/>
        <end position="475"/>
    </location>
</feature>
<dbReference type="SUPFAM" id="SSF56487">
    <property type="entry name" value="SRCR-like"/>
    <property type="match status" value="2"/>
</dbReference>
<dbReference type="GO" id="GO:0016020">
    <property type="term" value="C:membrane"/>
    <property type="evidence" value="ECO:0007669"/>
    <property type="project" value="InterPro"/>
</dbReference>
<feature type="domain" description="SRCR" evidence="14">
    <location>
        <begin position="1152"/>
        <end position="1256"/>
    </location>
</feature>
<feature type="disulfide bond" evidence="10">
    <location>
        <begin position="1343"/>
        <end position="1404"/>
    </location>
</feature>
<evidence type="ECO:0000313" key="16">
    <source>
        <dbReference type="EMBL" id="KAB0791740.1"/>
    </source>
</evidence>
<keyword evidence="17" id="KW-1185">Reference proteome</keyword>
<dbReference type="InterPro" id="IPR043504">
    <property type="entry name" value="Peptidase_S1_PA_chymotrypsin"/>
</dbReference>
<dbReference type="SMART" id="SM00192">
    <property type="entry name" value="LDLa"/>
    <property type="match status" value="3"/>
</dbReference>
<dbReference type="GO" id="GO:0005576">
    <property type="term" value="C:extracellular region"/>
    <property type="evidence" value="ECO:0007669"/>
    <property type="project" value="InterPro"/>
</dbReference>
<dbReference type="PRINTS" id="PR00258">
    <property type="entry name" value="SPERACTRCPTR"/>
</dbReference>
<keyword evidence="1 11" id="KW-0645">Protease</keyword>
<dbReference type="CDD" id="cd00190">
    <property type="entry name" value="Tryp_SPc"/>
    <property type="match status" value="1"/>
</dbReference>
<evidence type="ECO:0000259" key="15">
    <source>
        <dbReference type="PROSITE" id="PS50940"/>
    </source>
</evidence>
<feature type="disulfide bond" evidence="9">
    <location>
        <begin position="1002"/>
        <end position="1020"/>
    </location>
</feature>